<dbReference type="STRING" id="1555241.A0A4V1IUV2"/>
<dbReference type="PANTHER" id="PTHR11937">
    <property type="entry name" value="ACTIN"/>
    <property type="match status" value="1"/>
</dbReference>
<feature type="region of interest" description="Disordered" evidence="2">
    <location>
        <begin position="311"/>
        <end position="331"/>
    </location>
</feature>
<accession>A0A4V1IUV2</accession>
<evidence type="ECO:0000256" key="1">
    <source>
        <dbReference type="RuleBase" id="RU000487"/>
    </source>
</evidence>
<dbReference type="Gene3D" id="2.30.36.70">
    <property type="entry name" value="Actin, Chain A, domain 2"/>
    <property type="match status" value="1"/>
</dbReference>
<proteinExistence type="inferred from homology"/>
<dbReference type="InterPro" id="IPR004000">
    <property type="entry name" value="Actin"/>
</dbReference>
<keyword evidence="4" id="KW-1185">Reference proteome</keyword>
<evidence type="ECO:0000256" key="2">
    <source>
        <dbReference type="SAM" id="MobiDB-lite"/>
    </source>
</evidence>
<organism evidence="3 4">
    <name type="scientific">Caulochytrium protostelioides</name>
    <dbReference type="NCBI Taxonomy" id="1555241"/>
    <lineage>
        <taxon>Eukaryota</taxon>
        <taxon>Fungi</taxon>
        <taxon>Fungi incertae sedis</taxon>
        <taxon>Chytridiomycota</taxon>
        <taxon>Chytridiomycota incertae sedis</taxon>
        <taxon>Chytridiomycetes</taxon>
        <taxon>Caulochytriales</taxon>
        <taxon>Caulochytriaceae</taxon>
        <taxon>Caulochytrium</taxon>
    </lineage>
</organism>
<dbReference type="Gene3D" id="3.90.640.10">
    <property type="entry name" value="Actin, Chain A, domain 4"/>
    <property type="match status" value="2"/>
</dbReference>
<sequence>MVGPTAASGGLLKTWVIDLGADTIKAVASATDDPRILPNVLIQGRDQRWRWPSDAVHGVGDRGSCSNHDALRQASWAHPFDGGLLTRWQTQQTILDHAFDTWGVDPAATDLVVTEPVLNPAPLQHVYDEILYERYGFARVARVPAAALAFAAAAADVVSGGAVPDPNPCALLIDLGHTSTTVVPIIAGRIVRHAVRRLPVAGRVLTNALNDLLSLRHVHLLDDAPAARALKEQVCFVAGDYATAMRRARREHAALRAADIAWTDAVFPSAAAAPTVLADYILPDGITHPRGALRSWHGPSRTPRASQLTAVRDSAAASGTATAAPTSTPAPQHVLLGTERFHVPERLFTPPEHTDGVGLVAAIRAAVAAVAAASPLAPLLYAHIHLCGGTAALPGLARRLARALQADLVDGTRVHITTRPAPALDAVLGGATWVRAGRADGADGAPFLPTPLPPHAEIAVSRAEYLEHGPQRCGQRGNALYHAA</sequence>
<feature type="compositionally biased region" description="Low complexity" evidence="2">
    <location>
        <begin position="314"/>
        <end position="331"/>
    </location>
</feature>
<gene>
    <name evidence="3" type="ORF">CXG81DRAFT_18413</name>
</gene>
<dbReference type="AlphaFoldDB" id="A0A4V1IUV2"/>
<dbReference type="Pfam" id="PF00022">
    <property type="entry name" value="Actin"/>
    <property type="match status" value="1"/>
</dbReference>
<dbReference type="CDD" id="cd10210">
    <property type="entry name" value="ASKHA_NBD_Arp6"/>
    <property type="match status" value="1"/>
</dbReference>
<dbReference type="InterPro" id="IPR043129">
    <property type="entry name" value="ATPase_NBD"/>
</dbReference>
<dbReference type="Gene3D" id="3.30.420.40">
    <property type="match status" value="4"/>
</dbReference>
<evidence type="ECO:0000313" key="3">
    <source>
        <dbReference type="EMBL" id="RKP01849.1"/>
    </source>
</evidence>
<dbReference type="OrthoDB" id="6220758at2759"/>
<name>A0A4V1IUV2_9FUNG</name>
<protein>
    <recommendedName>
        <fullName evidence="5">Actin-like ATPase domain-containing protein</fullName>
    </recommendedName>
</protein>
<evidence type="ECO:0008006" key="5">
    <source>
        <dbReference type="Google" id="ProtNLM"/>
    </source>
</evidence>
<dbReference type="SUPFAM" id="SSF53067">
    <property type="entry name" value="Actin-like ATPase domain"/>
    <property type="match status" value="2"/>
</dbReference>
<reference evidence="4" key="1">
    <citation type="journal article" date="2018" name="Nat. Microbiol.">
        <title>Leveraging single-cell genomics to expand the fungal tree of life.</title>
        <authorList>
            <person name="Ahrendt S.R."/>
            <person name="Quandt C.A."/>
            <person name="Ciobanu D."/>
            <person name="Clum A."/>
            <person name="Salamov A."/>
            <person name="Andreopoulos B."/>
            <person name="Cheng J.F."/>
            <person name="Woyke T."/>
            <person name="Pelin A."/>
            <person name="Henrissat B."/>
            <person name="Reynolds N.K."/>
            <person name="Benny G.L."/>
            <person name="Smith M.E."/>
            <person name="James T.Y."/>
            <person name="Grigoriev I.V."/>
        </authorList>
    </citation>
    <scope>NUCLEOTIDE SEQUENCE [LARGE SCALE GENOMIC DNA]</scope>
    <source>
        <strain evidence="4">ATCC 52028</strain>
    </source>
</reference>
<dbReference type="SMART" id="SM00268">
    <property type="entry name" value="ACTIN"/>
    <property type="match status" value="1"/>
</dbReference>
<evidence type="ECO:0000313" key="4">
    <source>
        <dbReference type="Proteomes" id="UP000274922"/>
    </source>
</evidence>
<dbReference type="Proteomes" id="UP000274922">
    <property type="component" value="Unassembled WGS sequence"/>
</dbReference>
<comment type="similarity">
    <text evidence="1">Belongs to the actin family.</text>
</comment>
<dbReference type="EMBL" id="ML014159">
    <property type="protein sequence ID" value="RKP01849.1"/>
    <property type="molecule type" value="Genomic_DNA"/>
</dbReference>